<keyword evidence="3" id="KW-0063">Aspartyl esterase</keyword>
<feature type="domain" description="Pectinesterase catalytic" evidence="4">
    <location>
        <begin position="188"/>
        <end position="432"/>
    </location>
</feature>
<dbReference type="GO" id="GO:0030599">
    <property type="term" value="F:pectinesterase activity"/>
    <property type="evidence" value="ECO:0007669"/>
    <property type="project" value="InterPro"/>
</dbReference>
<dbReference type="InterPro" id="IPR035513">
    <property type="entry name" value="Invertase/methylesterase_inhib"/>
</dbReference>
<evidence type="ECO:0000259" key="4">
    <source>
        <dbReference type="Pfam" id="PF01095"/>
    </source>
</evidence>
<protein>
    <recommendedName>
        <fullName evidence="4">Pectinesterase catalytic domain-containing protein</fullName>
    </recommendedName>
</protein>
<keyword evidence="2" id="KW-0378">Hydrolase</keyword>
<dbReference type="FunFam" id="2.160.20.10:FF:000092">
    <property type="entry name" value="Putative pectinesterase 57"/>
    <property type="match status" value="1"/>
</dbReference>
<dbReference type="Proteomes" id="UP000652761">
    <property type="component" value="Unassembled WGS sequence"/>
</dbReference>
<evidence type="ECO:0000313" key="6">
    <source>
        <dbReference type="Proteomes" id="UP000652761"/>
    </source>
</evidence>
<gene>
    <name evidence="5" type="ORF">Taro_030632</name>
</gene>
<evidence type="ECO:0000313" key="5">
    <source>
        <dbReference type="EMBL" id="MQL97937.1"/>
    </source>
</evidence>
<dbReference type="InterPro" id="IPR000070">
    <property type="entry name" value="Pectinesterase_cat"/>
</dbReference>
<dbReference type="Gene3D" id="2.160.20.10">
    <property type="entry name" value="Single-stranded right-handed beta-helix, Pectin lyase-like"/>
    <property type="match status" value="1"/>
</dbReference>
<dbReference type="AlphaFoldDB" id="A0A843VUK2"/>
<dbReference type="UniPathway" id="UPA00545">
    <property type="reaction ID" value="UER00823"/>
</dbReference>
<dbReference type="GO" id="GO:0045490">
    <property type="term" value="P:pectin catabolic process"/>
    <property type="evidence" value="ECO:0007669"/>
    <property type="project" value="UniProtKB-UniPathway"/>
</dbReference>
<dbReference type="SUPFAM" id="SSF101148">
    <property type="entry name" value="Plant invertase/pectin methylesterase inhibitor"/>
    <property type="match status" value="1"/>
</dbReference>
<sequence>MVKSSPPKWTFHHSASVCVKAAMARNWGSPNRHAYNDMCWSCPLPHWPCLATTYDRLHLWQYLAKLCASSPRPTSCRAVISSGHGKGEALHLVSPQNVLHSILRSSAAVSAATGIRRGVGDPRERTTLADCLELMDLSLIQLNDSLAAPSRTPRPGFALPSPTTTPVWMGYRRQDPTVGVEEVSVENAFVALEDSGNFTTVQAAVDLAPNKGKVRYVIYVKQGTYEKNVNVGKRKTNLMITGDGMNKTTIIGSLNVVDGSTTFNSATLVIGGEGFIPHDIYIQNTAGPEKQQVVALRVGADKSAINRCMIEAYQDTLYTHSLRYIVSGTVSFIFGNAAVVFQNYSLNLVTAQGWTDPNQNTGTSVQNCRVVPSADLAPVKGTILSYLGRPRKEYSRTVFLQSYLNDHIAPRGWLEWSGTVALDMLFHGEYNN</sequence>
<dbReference type="GO" id="GO:0042545">
    <property type="term" value="P:cell wall modification"/>
    <property type="evidence" value="ECO:0007669"/>
    <property type="project" value="InterPro"/>
</dbReference>
<dbReference type="OrthoDB" id="2019149at2759"/>
<evidence type="ECO:0000256" key="1">
    <source>
        <dbReference type="ARBA" id="ARBA00005184"/>
    </source>
</evidence>
<proteinExistence type="predicted"/>
<accession>A0A843VUK2</accession>
<keyword evidence="6" id="KW-1185">Reference proteome</keyword>
<dbReference type="Gene3D" id="1.20.140.40">
    <property type="entry name" value="Invertase/pectin methylesterase inhibitor family protein"/>
    <property type="match status" value="1"/>
</dbReference>
<dbReference type="EMBL" id="NMUH01002119">
    <property type="protein sequence ID" value="MQL97937.1"/>
    <property type="molecule type" value="Genomic_DNA"/>
</dbReference>
<evidence type="ECO:0000256" key="3">
    <source>
        <dbReference type="ARBA" id="ARBA00023085"/>
    </source>
</evidence>
<reference evidence="5" key="1">
    <citation type="submission" date="2017-07" db="EMBL/GenBank/DDBJ databases">
        <title>Taro Niue Genome Assembly and Annotation.</title>
        <authorList>
            <person name="Atibalentja N."/>
            <person name="Keating K."/>
            <person name="Fields C.J."/>
        </authorList>
    </citation>
    <scope>NUCLEOTIDE SEQUENCE</scope>
    <source>
        <strain evidence="5">Niue_2</strain>
        <tissue evidence="5">Leaf</tissue>
    </source>
</reference>
<organism evidence="5 6">
    <name type="scientific">Colocasia esculenta</name>
    <name type="common">Wild taro</name>
    <name type="synonym">Arum esculentum</name>
    <dbReference type="NCBI Taxonomy" id="4460"/>
    <lineage>
        <taxon>Eukaryota</taxon>
        <taxon>Viridiplantae</taxon>
        <taxon>Streptophyta</taxon>
        <taxon>Embryophyta</taxon>
        <taxon>Tracheophyta</taxon>
        <taxon>Spermatophyta</taxon>
        <taxon>Magnoliopsida</taxon>
        <taxon>Liliopsida</taxon>
        <taxon>Araceae</taxon>
        <taxon>Aroideae</taxon>
        <taxon>Colocasieae</taxon>
        <taxon>Colocasia</taxon>
    </lineage>
</organism>
<comment type="pathway">
    <text evidence="1">Glycan metabolism; pectin degradation; 2-dehydro-3-deoxy-D-gluconate from pectin: step 1/5.</text>
</comment>
<dbReference type="SUPFAM" id="SSF51126">
    <property type="entry name" value="Pectin lyase-like"/>
    <property type="match status" value="1"/>
</dbReference>
<dbReference type="Pfam" id="PF01095">
    <property type="entry name" value="Pectinesterase"/>
    <property type="match status" value="1"/>
</dbReference>
<dbReference type="InterPro" id="IPR012334">
    <property type="entry name" value="Pectin_lyas_fold"/>
</dbReference>
<comment type="caution">
    <text evidence="5">The sequence shown here is derived from an EMBL/GenBank/DDBJ whole genome shotgun (WGS) entry which is preliminary data.</text>
</comment>
<evidence type="ECO:0000256" key="2">
    <source>
        <dbReference type="ARBA" id="ARBA00022801"/>
    </source>
</evidence>
<dbReference type="InterPro" id="IPR011050">
    <property type="entry name" value="Pectin_lyase_fold/virulence"/>
</dbReference>
<dbReference type="PANTHER" id="PTHR31707">
    <property type="entry name" value="PECTINESTERASE"/>
    <property type="match status" value="1"/>
</dbReference>
<name>A0A843VUK2_COLES</name>